<dbReference type="EMBL" id="GEVM01023569">
    <property type="protein sequence ID" value="JAU82369.1"/>
    <property type="molecule type" value="Transcribed_RNA"/>
</dbReference>
<name>A0A1J3IPX6_NOCCA</name>
<proteinExistence type="predicted"/>
<evidence type="ECO:0000313" key="2">
    <source>
        <dbReference type="EMBL" id="JAU82369.1"/>
    </source>
</evidence>
<protein>
    <submittedName>
        <fullName evidence="2">Putative mitochondrial adenine nucleotide transporter BTL1</fullName>
    </submittedName>
</protein>
<dbReference type="AlphaFoldDB" id="A0A1J3IPX6"/>
<evidence type="ECO:0000313" key="1">
    <source>
        <dbReference type="EMBL" id="JAU57680.1"/>
    </source>
</evidence>
<organism evidence="2">
    <name type="scientific">Noccaea caerulescens</name>
    <name type="common">Alpine penny-cress</name>
    <name type="synonym">Thlaspi caerulescens</name>
    <dbReference type="NCBI Taxonomy" id="107243"/>
    <lineage>
        <taxon>Eukaryota</taxon>
        <taxon>Viridiplantae</taxon>
        <taxon>Streptophyta</taxon>
        <taxon>Embryophyta</taxon>
        <taxon>Tracheophyta</taxon>
        <taxon>Spermatophyta</taxon>
        <taxon>Magnoliopsida</taxon>
        <taxon>eudicotyledons</taxon>
        <taxon>Gunneridae</taxon>
        <taxon>Pentapetalae</taxon>
        <taxon>rosids</taxon>
        <taxon>malvids</taxon>
        <taxon>Brassicales</taxon>
        <taxon>Brassicaceae</taxon>
        <taxon>Coluteocarpeae</taxon>
        <taxon>Noccaea</taxon>
    </lineage>
</organism>
<gene>
    <name evidence="1" type="ORF">LE_TR16115_c2_g1_i1_g.51528</name>
    <name evidence="2" type="ORF">MP_TR25303_c0_g1_i1_g.74013</name>
</gene>
<reference evidence="2" key="1">
    <citation type="submission" date="2016-07" db="EMBL/GenBank/DDBJ databases">
        <title>De novo transcriptome assembly of four accessions of the metal hyperaccumulator plant Noccaea caerulescens.</title>
        <authorList>
            <person name="Blande D."/>
            <person name="Halimaa P."/>
            <person name="Tervahauta A.I."/>
            <person name="Aarts M.G."/>
            <person name="Karenlampi S.O."/>
        </authorList>
    </citation>
    <scope>NUCLEOTIDE SEQUENCE</scope>
</reference>
<sequence length="76" mass="8679">MEKEYASSDSHLCLQPQFPYFTIPVKDFFKTWEAREFLSGALAGAMTNAVLAPLETISKDRLRGRANVVKLLIWPY</sequence>
<accession>A0A1J3IPX6</accession>
<dbReference type="EMBL" id="GEVL01019661">
    <property type="protein sequence ID" value="JAU57680.1"/>
    <property type="molecule type" value="Transcribed_RNA"/>
</dbReference>